<evidence type="ECO:0000313" key="6">
    <source>
        <dbReference type="Proteomes" id="UP000247814"/>
    </source>
</evidence>
<dbReference type="Proteomes" id="UP000247814">
    <property type="component" value="Unassembled WGS sequence"/>
</dbReference>
<dbReference type="InterPro" id="IPR016039">
    <property type="entry name" value="Thiolase-like"/>
</dbReference>
<dbReference type="InterPro" id="IPR014031">
    <property type="entry name" value="Ketoacyl_synth_C"/>
</dbReference>
<dbReference type="OrthoDB" id="9808669at2"/>
<keyword evidence="6" id="KW-1185">Reference proteome</keyword>
<name>A0A318R314_9PROT</name>
<dbReference type="PANTHER" id="PTHR11712:SF320">
    <property type="entry name" value="BETA-KETOACYL SYNTHASE"/>
    <property type="match status" value="1"/>
</dbReference>
<proteinExistence type="inferred from homology"/>
<comment type="similarity">
    <text evidence="1 3">Belongs to the thiolase-like superfamily. Beta-ketoacyl-ACP synthases family.</text>
</comment>
<dbReference type="SUPFAM" id="SSF53901">
    <property type="entry name" value="Thiolase-like"/>
    <property type="match status" value="2"/>
</dbReference>
<dbReference type="PANTHER" id="PTHR11712">
    <property type="entry name" value="POLYKETIDE SYNTHASE-RELATED"/>
    <property type="match status" value="1"/>
</dbReference>
<dbReference type="EMBL" id="NKUA01000004">
    <property type="protein sequence ID" value="PYD80253.1"/>
    <property type="molecule type" value="Genomic_DNA"/>
</dbReference>
<evidence type="ECO:0000256" key="2">
    <source>
        <dbReference type="ARBA" id="ARBA00022679"/>
    </source>
</evidence>
<dbReference type="AlphaFoldDB" id="A0A318R314"/>
<evidence type="ECO:0000256" key="1">
    <source>
        <dbReference type="ARBA" id="ARBA00008467"/>
    </source>
</evidence>
<dbReference type="CDD" id="cd00834">
    <property type="entry name" value="KAS_I_II"/>
    <property type="match status" value="1"/>
</dbReference>
<dbReference type="Gene3D" id="3.40.47.10">
    <property type="match status" value="1"/>
</dbReference>
<protein>
    <submittedName>
        <fullName evidence="5">Beta-ketoacyl-[acyl-carrier-protein] synthase II</fullName>
    </submittedName>
</protein>
<evidence type="ECO:0000259" key="4">
    <source>
        <dbReference type="PROSITE" id="PS52004"/>
    </source>
</evidence>
<dbReference type="GO" id="GO:0004315">
    <property type="term" value="F:3-oxoacyl-[acyl-carrier-protein] synthase activity"/>
    <property type="evidence" value="ECO:0007669"/>
    <property type="project" value="InterPro"/>
</dbReference>
<dbReference type="PROSITE" id="PS52004">
    <property type="entry name" value="KS3_2"/>
    <property type="match status" value="1"/>
</dbReference>
<dbReference type="InterPro" id="IPR020841">
    <property type="entry name" value="PKS_Beta-ketoAc_synthase_dom"/>
</dbReference>
<reference evidence="5 6" key="1">
    <citation type="submission" date="2017-07" db="EMBL/GenBank/DDBJ databases">
        <title>A draft genome sequence of Komagataeibacter sucrofermentans LMG 18788.</title>
        <authorList>
            <person name="Skraban J."/>
            <person name="Cleenwerck I."/>
            <person name="Vandamme P."/>
            <person name="Trcek J."/>
        </authorList>
    </citation>
    <scope>NUCLEOTIDE SEQUENCE [LARGE SCALE GENOMIC DNA]</scope>
    <source>
        <strain evidence="5 6">LMG 18788</strain>
    </source>
</reference>
<sequence length="400" mass="41074">MTALHVTAGTGISAIGLGVAQTLAALRDRRTGLERCDFAGITHGYAGSVAGVQTHALPPALAAYDCRNNRLIDMALRTDGVADAIMSARAHYGAGRIGVVMGTSTSGVLASEDAFCAMDAQGRLPAHFDYEHTQDLFSLARYVRAALDLGGPALCVSMACASSSRAFMDAAYLIRAGLCDAVVVGGADSLCRMTLRGFAALELVSAQPCRPCDASRDGISIGEAAGIVLLERADGRAVSGPPAGFRAAVLGYGASSDGHHMSTPHPHGAGAVLAMQRALQSARLPVDAIDYINLHGTGTRANDAMEDKAVGTLFGAQVPCSSTKGWTGHTLGACGVLEAMICALAIEHGFMPGCLGVDEVDPAFRTDVLTGNVTRPVHHVMSNAFGFGGANCSLIFGKAA</sequence>
<dbReference type="InterPro" id="IPR018201">
    <property type="entry name" value="Ketoacyl_synth_AS"/>
</dbReference>
<dbReference type="Pfam" id="PF00109">
    <property type="entry name" value="ketoacyl-synt"/>
    <property type="match status" value="1"/>
</dbReference>
<dbReference type="NCBIfam" id="NF006618">
    <property type="entry name" value="PRK09185.1"/>
    <property type="match status" value="1"/>
</dbReference>
<dbReference type="PROSITE" id="PS00606">
    <property type="entry name" value="KS3_1"/>
    <property type="match status" value="1"/>
</dbReference>
<evidence type="ECO:0000313" key="5">
    <source>
        <dbReference type="EMBL" id="PYD80253.1"/>
    </source>
</evidence>
<gene>
    <name evidence="5" type="ORF">CFR77_04005</name>
</gene>
<keyword evidence="2 3" id="KW-0808">Transferase</keyword>
<dbReference type="InterPro" id="IPR014030">
    <property type="entry name" value="Ketoacyl_synth_N"/>
</dbReference>
<dbReference type="GO" id="GO:0006633">
    <property type="term" value="P:fatty acid biosynthetic process"/>
    <property type="evidence" value="ECO:0007669"/>
    <property type="project" value="InterPro"/>
</dbReference>
<dbReference type="InterPro" id="IPR000794">
    <property type="entry name" value="Beta-ketoacyl_synthase"/>
</dbReference>
<organism evidence="5 6">
    <name type="scientific">Komagataeibacter sucrofermentans</name>
    <dbReference type="NCBI Taxonomy" id="1053551"/>
    <lineage>
        <taxon>Bacteria</taxon>
        <taxon>Pseudomonadati</taxon>
        <taxon>Pseudomonadota</taxon>
        <taxon>Alphaproteobacteria</taxon>
        <taxon>Acetobacterales</taxon>
        <taxon>Acetobacteraceae</taxon>
        <taxon>Komagataeibacter</taxon>
    </lineage>
</organism>
<dbReference type="GO" id="GO:0005829">
    <property type="term" value="C:cytosol"/>
    <property type="evidence" value="ECO:0007669"/>
    <property type="project" value="TreeGrafter"/>
</dbReference>
<dbReference type="SMART" id="SM00825">
    <property type="entry name" value="PKS_KS"/>
    <property type="match status" value="1"/>
</dbReference>
<comment type="caution">
    <text evidence="5">The sequence shown here is derived from an EMBL/GenBank/DDBJ whole genome shotgun (WGS) entry which is preliminary data.</text>
</comment>
<evidence type="ECO:0000256" key="3">
    <source>
        <dbReference type="RuleBase" id="RU003694"/>
    </source>
</evidence>
<feature type="domain" description="Ketosynthase family 3 (KS3)" evidence="4">
    <location>
        <begin position="1"/>
        <end position="398"/>
    </location>
</feature>
<accession>A0A318R314</accession>
<dbReference type="Pfam" id="PF02801">
    <property type="entry name" value="Ketoacyl-synt_C"/>
    <property type="match status" value="1"/>
</dbReference>